<comment type="caution">
    <text evidence="3">The sequence shown here is derived from an EMBL/GenBank/DDBJ whole genome shotgun (WGS) entry which is preliminary data.</text>
</comment>
<evidence type="ECO:0000259" key="2">
    <source>
        <dbReference type="Pfam" id="PF13579"/>
    </source>
</evidence>
<gene>
    <name evidence="3" type="ORF">GK108_30530</name>
</gene>
<dbReference type="PANTHER" id="PTHR45947">
    <property type="entry name" value="SULFOQUINOVOSYL TRANSFERASE SQD2"/>
    <property type="match status" value="1"/>
</dbReference>
<accession>A0A6L9LF70</accession>
<dbReference type="InterPro" id="IPR001296">
    <property type="entry name" value="Glyco_trans_1"/>
</dbReference>
<dbReference type="InterPro" id="IPR028098">
    <property type="entry name" value="Glyco_trans_4-like_N"/>
</dbReference>
<dbReference type="RefSeq" id="WP_163955388.1">
    <property type="nucleotide sequence ID" value="NZ_JAAFZH010000027.1"/>
</dbReference>
<dbReference type="Proteomes" id="UP000474175">
    <property type="component" value="Unassembled WGS sequence"/>
</dbReference>
<dbReference type="PANTHER" id="PTHR45947:SF3">
    <property type="entry name" value="SULFOQUINOVOSYL TRANSFERASE SQD2"/>
    <property type="match status" value="1"/>
</dbReference>
<dbReference type="SUPFAM" id="SSF53756">
    <property type="entry name" value="UDP-Glycosyltransferase/glycogen phosphorylase"/>
    <property type="match status" value="1"/>
</dbReference>
<proteinExistence type="predicted"/>
<evidence type="ECO:0000313" key="3">
    <source>
        <dbReference type="EMBL" id="NDU99255.1"/>
    </source>
</evidence>
<sequence>MNIFMSADWFYPAQMGGPSNAIYWQAKAMTRAGHRVTVVAASQDLPDSVTLDRWLTMDCGRVIYTRNPHFYLPIKHIWYGISAIWQADVAHINSLFYPSSWVLVVVAKLLQKRIIWAPHGELSPAALAYRPRLKRFLLSLFRRLSHRVVFHATSSDETVHIRQHIGSRAIVREIANRMEMPLLTIRNARPYILFVGRLHPIKAIDSLLEALSDSTVFRRSDYTLVIAGPDSGGYKAHLVQLIQQLDLSQKVVIRGLVRSPEKEQLYADAHVLVLPSHSENFGNVVIEALAQGTPVITSTGTPWQLLEMEQAGSWVSNQPDCLRAAIERFLQMPTETYQLYRNRALKLARDRYDIFKNTDQWEQFYQEAL</sequence>
<dbReference type="Pfam" id="PF00534">
    <property type="entry name" value="Glycos_transf_1"/>
    <property type="match status" value="1"/>
</dbReference>
<feature type="domain" description="Glycosyltransferase subfamily 4-like N-terminal" evidence="2">
    <location>
        <begin position="16"/>
        <end position="164"/>
    </location>
</feature>
<reference evidence="3 4" key="1">
    <citation type="submission" date="2020-02" db="EMBL/GenBank/DDBJ databases">
        <title>Draft genome sequence of two Spirosoma agri KCTC 52727 and Spirosoma terrae KCTC 52035.</title>
        <authorList>
            <person name="Rojas J."/>
            <person name="Ambika Manirajan B."/>
            <person name="Suarez C."/>
            <person name="Ratering S."/>
            <person name="Schnell S."/>
        </authorList>
    </citation>
    <scope>NUCLEOTIDE SEQUENCE [LARGE SCALE GENOMIC DNA]</scope>
    <source>
        <strain evidence="3 4">KCTC 52035</strain>
    </source>
</reference>
<organism evidence="3 4">
    <name type="scientific">Spirosoma terrae</name>
    <dbReference type="NCBI Taxonomy" id="1968276"/>
    <lineage>
        <taxon>Bacteria</taxon>
        <taxon>Pseudomonadati</taxon>
        <taxon>Bacteroidota</taxon>
        <taxon>Cytophagia</taxon>
        <taxon>Cytophagales</taxon>
        <taxon>Cytophagaceae</taxon>
        <taxon>Spirosoma</taxon>
    </lineage>
</organism>
<dbReference type="EMBL" id="JAAFZH010000027">
    <property type="protein sequence ID" value="NDU99255.1"/>
    <property type="molecule type" value="Genomic_DNA"/>
</dbReference>
<protein>
    <submittedName>
        <fullName evidence="3">Glycosyltransferase</fullName>
    </submittedName>
</protein>
<dbReference type="Gene3D" id="3.40.50.2000">
    <property type="entry name" value="Glycogen Phosphorylase B"/>
    <property type="match status" value="2"/>
</dbReference>
<evidence type="ECO:0000313" key="4">
    <source>
        <dbReference type="Proteomes" id="UP000474175"/>
    </source>
</evidence>
<dbReference type="GO" id="GO:0016757">
    <property type="term" value="F:glycosyltransferase activity"/>
    <property type="evidence" value="ECO:0007669"/>
    <property type="project" value="InterPro"/>
</dbReference>
<dbReference type="InterPro" id="IPR050194">
    <property type="entry name" value="Glycosyltransferase_grp1"/>
</dbReference>
<keyword evidence="4" id="KW-1185">Reference proteome</keyword>
<dbReference type="AlphaFoldDB" id="A0A6L9LF70"/>
<evidence type="ECO:0000259" key="1">
    <source>
        <dbReference type="Pfam" id="PF00534"/>
    </source>
</evidence>
<keyword evidence="3" id="KW-0808">Transferase</keyword>
<dbReference type="Pfam" id="PF13579">
    <property type="entry name" value="Glyco_trans_4_4"/>
    <property type="match status" value="1"/>
</dbReference>
<feature type="domain" description="Glycosyl transferase family 1" evidence="1">
    <location>
        <begin position="185"/>
        <end position="343"/>
    </location>
</feature>
<name>A0A6L9LF70_9BACT</name>